<dbReference type="InterPro" id="IPR004360">
    <property type="entry name" value="Glyas_Fos-R_dOase_dom"/>
</dbReference>
<dbReference type="InterPro" id="IPR029068">
    <property type="entry name" value="Glyas_Bleomycin-R_OHBP_Dase"/>
</dbReference>
<dbReference type="PROSITE" id="PS51819">
    <property type="entry name" value="VOC"/>
    <property type="match status" value="1"/>
</dbReference>
<reference evidence="2 3" key="1">
    <citation type="journal article" date="2013" name="Int. J. Syst. Evol. Microbiol.">
        <title>Marinoscillum luteum sp. nov., isolated from marine sediment.</title>
        <authorList>
            <person name="Cha I.T."/>
            <person name="Park S.J."/>
            <person name="Kim S.J."/>
            <person name="Kim J.G."/>
            <person name="Jung M.Y."/>
            <person name="Shin K.S."/>
            <person name="Kwon K.K."/>
            <person name="Yang S.H."/>
            <person name="Seo Y.S."/>
            <person name="Rhee S.K."/>
        </authorList>
    </citation>
    <scope>NUCLEOTIDE SEQUENCE [LARGE SCALE GENOMIC DNA]</scope>
    <source>
        <strain evidence="2 3">KCTC 23939</strain>
    </source>
</reference>
<dbReference type="PROSITE" id="PS51257">
    <property type="entry name" value="PROKAR_LIPOPROTEIN"/>
    <property type="match status" value="1"/>
</dbReference>
<protein>
    <submittedName>
        <fullName evidence="2">VOC family protein</fullName>
    </submittedName>
</protein>
<dbReference type="Proteomes" id="UP001610063">
    <property type="component" value="Unassembled WGS sequence"/>
</dbReference>
<dbReference type="Gene3D" id="3.10.180.10">
    <property type="entry name" value="2,3-Dihydroxybiphenyl 1,2-Dioxygenase, domain 1"/>
    <property type="match status" value="1"/>
</dbReference>
<comment type="caution">
    <text evidence="2">The sequence shown here is derived from an EMBL/GenBank/DDBJ whole genome shotgun (WGS) entry which is preliminary data.</text>
</comment>
<keyword evidence="3" id="KW-1185">Reference proteome</keyword>
<accession>A0ABW7N9S7</accession>
<sequence>MMRTLISTILLISLFSCSESQEIQFRSMVIHTLQPQVLHEWYAEHLGFEPVHKQSLLRDDFTIHFKSPEELMADAPDYRHGFFKIGFLTDEFDDLFESLQRGQVEFLGDIFKDNNLSRRSFLIKDPDGNRIQFFETKEQRGLQPYFLALLTPSIGEAEKWYQMRFPVTKTHNLDLREKKIYIRLLEGEDFAIEIIENNDRVSPRTLGPGFHQFEIGGIGTPFEKDKDGNNIISNL</sequence>
<proteinExistence type="predicted"/>
<dbReference type="Pfam" id="PF00903">
    <property type="entry name" value="Glyoxalase"/>
    <property type="match status" value="1"/>
</dbReference>
<dbReference type="RefSeq" id="WP_395417519.1">
    <property type="nucleotide sequence ID" value="NZ_JBIPKE010000017.1"/>
</dbReference>
<gene>
    <name evidence="2" type="ORF">ACHKAR_11645</name>
</gene>
<evidence type="ECO:0000259" key="1">
    <source>
        <dbReference type="PROSITE" id="PS51819"/>
    </source>
</evidence>
<feature type="domain" description="VOC" evidence="1">
    <location>
        <begin position="24"/>
        <end position="136"/>
    </location>
</feature>
<dbReference type="CDD" id="cd06587">
    <property type="entry name" value="VOC"/>
    <property type="match status" value="1"/>
</dbReference>
<organism evidence="2 3">
    <name type="scientific">Marinoscillum luteum</name>
    <dbReference type="NCBI Taxonomy" id="861051"/>
    <lineage>
        <taxon>Bacteria</taxon>
        <taxon>Pseudomonadati</taxon>
        <taxon>Bacteroidota</taxon>
        <taxon>Cytophagia</taxon>
        <taxon>Cytophagales</taxon>
        <taxon>Reichenbachiellaceae</taxon>
        <taxon>Marinoscillum</taxon>
    </lineage>
</organism>
<dbReference type="SUPFAM" id="SSF54593">
    <property type="entry name" value="Glyoxalase/Bleomycin resistance protein/Dihydroxybiphenyl dioxygenase"/>
    <property type="match status" value="1"/>
</dbReference>
<name>A0ABW7N9S7_9BACT</name>
<dbReference type="InterPro" id="IPR037523">
    <property type="entry name" value="VOC_core"/>
</dbReference>
<evidence type="ECO:0000313" key="2">
    <source>
        <dbReference type="EMBL" id="MFH6984097.1"/>
    </source>
</evidence>
<evidence type="ECO:0000313" key="3">
    <source>
        <dbReference type="Proteomes" id="UP001610063"/>
    </source>
</evidence>
<dbReference type="EMBL" id="JBIPKE010000017">
    <property type="protein sequence ID" value="MFH6984097.1"/>
    <property type="molecule type" value="Genomic_DNA"/>
</dbReference>